<dbReference type="Gene3D" id="3.30.70.420">
    <property type="entry name" value="Hydroxymethylglutaryl-CoA reductase, class I/II, NAD/NADP-binding domain"/>
    <property type="match status" value="1"/>
</dbReference>
<evidence type="ECO:0000256" key="4">
    <source>
        <dbReference type="ARBA" id="ARBA00023002"/>
    </source>
</evidence>
<dbReference type="GO" id="GO:0008299">
    <property type="term" value="P:isoprenoid biosynthetic process"/>
    <property type="evidence" value="ECO:0007669"/>
    <property type="project" value="InterPro"/>
</dbReference>
<dbReference type="InterPro" id="IPR009023">
    <property type="entry name" value="HMG_CoA_Rdtase_NAD(P)-bd_sf"/>
</dbReference>
<keyword evidence="5" id="KW-0256">Endoplasmic reticulum</keyword>
<keyword evidence="4 5" id="KW-0560">Oxidoreductase</keyword>
<comment type="similarity">
    <text evidence="2 5">Belongs to the HMG-CoA reductase family.</text>
</comment>
<dbReference type="VEuPathDB" id="TriTrypDB:TEOVI_000900900"/>
<comment type="subcellular location">
    <subcellularLocation>
        <location evidence="5">Endoplasmic reticulum membrane</location>
        <topology evidence="5">Multi-pass membrane protein</topology>
    </subcellularLocation>
</comment>
<dbReference type="FunFam" id="1.10.3270.10:FF:000003">
    <property type="entry name" value="3-hydroxy-3-methylglutaryl coenzyme A reductase"/>
    <property type="match status" value="1"/>
</dbReference>
<evidence type="ECO:0000256" key="2">
    <source>
        <dbReference type="ARBA" id="ARBA00007661"/>
    </source>
</evidence>
<dbReference type="PANTHER" id="PTHR10572:SF24">
    <property type="entry name" value="3-HYDROXY-3-METHYLGLUTARYL-COENZYME A REDUCTASE"/>
    <property type="match status" value="1"/>
</dbReference>
<dbReference type="PANTHER" id="PTHR10572">
    <property type="entry name" value="3-HYDROXY-3-METHYLGLUTARYL-COENZYME A REDUCTASE"/>
    <property type="match status" value="1"/>
</dbReference>
<proteinExistence type="inferred from homology"/>
<dbReference type="InterPro" id="IPR004554">
    <property type="entry name" value="HMG_CoA_Rdtase_eu_arc"/>
</dbReference>
<protein>
    <recommendedName>
        <fullName evidence="5">3-hydroxy-3-methylglutaryl coenzyme A reductase</fullName>
        <shortName evidence="5">HMG-CoA reductase</shortName>
        <ecNumber evidence="5">1.1.1.34</ecNumber>
    </recommendedName>
</protein>
<dbReference type="EMBL" id="CZPT02000029">
    <property type="protein sequence ID" value="SCU64265.1"/>
    <property type="molecule type" value="Genomic_DNA"/>
</dbReference>
<dbReference type="PROSITE" id="PS00318">
    <property type="entry name" value="HMG_COA_REDUCTASE_2"/>
    <property type="match status" value="1"/>
</dbReference>
<dbReference type="FunFam" id="3.90.770.10:FF:000002">
    <property type="entry name" value="3-hydroxy-3-methylglutaryl coenzyme A reductase"/>
    <property type="match status" value="1"/>
</dbReference>
<dbReference type="PRINTS" id="PR00071">
    <property type="entry name" value="HMGCOARDTASE"/>
</dbReference>
<dbReference type="Gene3D" id="1.10.3270.10">
    <property type="entry name" value="HMGR, N-terminal domain"/>
    <property type="match status" value="1"/>
</dbReference>
<keyword evidence="5" id="KW-1133">Transmembrane helix</keyword>
<dbReference type="Gene3D" id="3.90.770.10">
    <property type="entry name" value="3-hydroxy-3-methylglutaryl-coenzyme A Reductase, Chain A, domain 2"/>
    <property type="match status" value="1"/>
</dbReference>
<dbReference type="SUPFAM" id="SSF55035">
    <property type="entry name" value="NAD-binding domain of HMG-CoA reductase"/>
    <property type="match status" value="1"/>
</dbReference>
<evidence type="ECO:0000256" key="3">
    <source>
        <dbReference type="ARBA" id="ARBA00022857"/>
    </source>
</evidence>
<keyword evidence="5" id="KW-0472">Membrane</keyword>
<evidence type="ECO:0000313" key="7">
    <source>
        <dbReference type="Proteomes" id="UP000195570"/>
    </source>
</evidence>
<name>A0A1G4HY91_TRYEQ</name>
<dbReference type="AlphaFoldDB" id="A0A1G4HY91"/>
<dbReference type="GO" id="GO:0004420">
    <property type="term" value="F:hydroxymethylglutaryl-CoA reductase (NADPH) activity"/>
    <property type="evidence" value="ECO:0007669"/>
    <property type="project" value="UniProtKB-EC"/>
</dbReference>
<gene>
    <name evidence="6" type="ORF">TEOVI_000900900</name>
</gene>
<dbReference type="InterPro" id="IPR023074">
    <property type="entry name" value="HMG_CoA_Rdtase_cat_sf"/>
</dbReference>
<evidence type="ECO:0000256" key="1">
    <source>
        <dbReference type="ARBA" id="ARBA00005084"/>
    </source>
</evidence>
<dbReference type="InterPro" id="IPR009029">
    <property type="entry name" value="HMG_CoA_Rdtase_sub-bd_dom_sf"/>
</dbReference>
<dbReference type="InterPro" id="IPR023282">
    <property type="entry name" value="HMG_CoA_Rdtase_N"/>
</dbReference>
<dbReference type="GO" id="GO:0016126">
    <property type="term" value="P:sterol biosynthetic process"/>
    <property type="evidence" value="ECO:0007669"/>
    <property type="project" value="TreeGrafter"/>
</dbReference>
<dbReference type="GO" id="GO:0005778">
    <property type="term" value="C:peroxisomal membrane"/>
    <property type="evidence" value="ECO:0007669"/>
    <property type="project" value="TreeGrafter"/>
</dbReference>
<keyword evidence="3 5" id="KW-0521">NADP</keyword>
<dbReference type="NCBIfam" id="TIGR00533">
    <property type="entry name" value="HMG_CoA_R_NADP"/>
    <property type="match status" value="1"/>
</dbReference>
<dbReference type="Proteomes" id="UP000195570">
    <property type="component" value="Unassembled WGS sequence"/>
</dbReference>
<dbReference type="InterPro" id="IPR002202">
    <property type="entry name" value="HMG_CoA_Rdtase"/>
</dbReference>
<organism evidence="6 7">
    <name type="scientific">Trypanosoma equiperdum</name>
    <dbReference type="NCBI Taxonomy" id="5694"/>
    <lineage>
        <taxon>Eukaryota</taxon>
        <taxon>Discoba</taxon>
        <taxon>Euglenozoa</taxon>
        <taxon>Kinetoplastea</taxon>
        <taxon>Metakinetoplastina</taxon>
        <taxon>Trypanosomatida</taxon>
        <taxon>Trypanosomatidae</taxon>
        <taxon>Trypanosoma</taxon>
    </lineage>
</organism>
<dbReference type="PROSITE" id="PS50065">
    <property type="entry name" value="HMG_COA_REDUCTASE_4"/>
    <property type="match status" value="1"/>
</dbReference>
<keyword evidence="7" id="KW-1185">Reference proteome</keyword>
<reference evidence="6" key="1">
    <citation type="submission" date="2016-09" db="EMBL/GenBank/DDBJ databases">
        <authorList>
            <person name="Hebert L."/>
            <person name="Moumen B."/>
        </authorList>
    </citation>
    <scope>NUCLEOTIDE SEQUENCE [LARGE SCALE GENOMIC DNA]</scope>
    <source>
        <strain evidence="6">OVI</strain>
    </source>
</reference>
<evidence type="ECO:0000313" key="6">
    <source>
        <dbReference type="EMBL" id="SCU64265.1"/>
    </source>
</evidence>
<comment type="catalytic activity">
    <reaction evidence="5">
        <text>(R)-mevalonate + 2 NADP(+) + CoA = (3S)-3-hydroxy-3-methylglutaryl-CoA + 2 NADPH + 2 H(+)</text>
        <dbReference type="Rhea" id="RHEA:15989"/>
        <dbReference type="ChEBI" id="CHEBI:15378"/>
        <dbReference type="ChEBI" id="CHEBI:36464"/>
        <dbReference type="ChEBI" id="CHEBI:43074"/>
        <dbReference type="ChEBI" id="CHEBI:57287"/>
        <dbReference type="ChEBI" id="CHEBI:57783"/>
        <dbReference type="ChEBI" id="CHEBI:58349"/>
        <dbReference type="EC" id="1.1.1.34"/>
    </reaction>
</comment>
<dbReference type="FunFam" id="3.30.70.420:FF:000001">
    <property type="entry name" value="3-hydroxy-3-methylglutaryl coenzyme A reductase"/>
    <property type="match status" value="1"/>
</dbReference>
<dbReference type="GO" id="GO:0005789">
    <property type="term" value="C:endoplasmic reticulum membrane"/>
    <property type="evidence" value="ECO:0007669"/>
    <property type="project" value="UniProtKB-SubCell"/>
</dbReference>
<dbReference type="UniPathway" id="UPA00058">
    <property type="reaction ID" value="UER00103"/>
</dbReference>
<dbReference type="PROSITE" id="PS00066">
    <property type="entry name" value="HMG_COA_REDUCTASE_1"/>
    <property type="match status" value="1"/>
</dbReference>
<dbReference type="GO" id="GO:0015936">
    <property type="term" value="P:coenzyme A metabolic process"/>
    <property type="evidence" value="ECO:0007669"/>
    <property type="project" value="InterPro"/>
</dbReference>
<dbReference type="CDD" id="cd00643">
    <property type="entry name" value="HMG-CoA_reductase_classI"/>
    <property type="match status" value="1"/>
</dbReference>
<accession>A0A1G4HY91</accession>
<comment type="caution">
    <text evidence="6">The sequence shown here is derived from an EMBL/GenBank/DDBJ whole genome shotgun (WGS) entry which is preliminary data.</text>
</comment>
<sequence>MLRRTLSCACGTGKTGWGAMSNAELVKAVSSRQLTFYGLEQALEPDYQRAIAVRREVVSDYVASSQSAEVKRKSLERIPFENYEWDRVVGQNCENIVGYVPIPLGMAGPIIMDGCEYPIPMATTEGALVASTHRGARAISQSGGCKTLILGEGMSRAPVVEVESLEEAGRLHNFCVENFTEIKAAFESTTRFGKLQSLKCVIIGRKAYIRFRATTGDAMGMNMITKGVDKALELIKQNFPSMKVIALSGNYCTDKKPSAVNWIEGRGKTVVAEALVRGELVERTLKCTVEDLVSLNIDKNLVGSAVAGSVGGFNAQAANVVAAIFIATGQDPAQVVESSTCITTMSKVGNDLLISVAMPSIEVGTVGGGTGLPAQSGCLDMIGCAGSNKEAPGANAQLLSRLVAAGVLSAELSLMSGLAAGHLLSAHMRLNRRK</sequence>
<dbReference type="EC" id="1.1.1.34" evidence="5"/>
<dbReference type="RefSeq" id="XP_067076048.1">
    <property type="nucleotide sequence ID" value="XM_067219947.1"/>
</dbReference>
<dbReference type="SUPFAM" id="SSF56542">
    <property type="entry name" value="Substrate-binding domain of HMG-CoA reductase"/>
    <property type="match status" value="1"/>
</dbReference>
<comment type="pathway">
    <text evidence="1 5">Metabolic intermediate biosynthesis; (R)-mevalonate biosynthesis; (R)-mevalonate from acetyl-CoA: step 3/3.</text>
</comment>
<keyword evidence="5" id="KW-0812">Transmembrane</keyword>
<comment type="caution">
    <text evidence="5">Lacks conserved residue(s) required for the propagation of feature annotation.</text>
</comment>
<evidence type="ECO:0000256" key="5">
    <source>
        <dbReference type="RuleBase" id="RU361219"/>
    </source>
</evidence>
<dbReference type="Pfam" id="PF00368">
    <property type="entry name" value="HMG-CoA_red"/>
    <property type="match status" value="1"/>
</dbReference>
<feature type="transmembrane region" description="Helical" evidence="5">
    <location>
        <begin position="402"/>
        <end position="424"/>
    </location>
</feature>
<dbReference type="GeneID" id="92382943"/>
<dbReference type="InterPro" id="IPR023076">
    <property type="entry name" value="HMG_CoA_Rdtase_CS"/>
</dbReference>